<evidence type="ECO:0000259" key="1">
    <source>
        <dbReference type="SMART" id="SM00481"/>
    </source>
</evidence>
<dbReference type="InterPro" id="IPR016195">
    <property type="entry name" value="Pol/histidinol_Pase-like"/>
</dbReference>
<dbReference type="PANTHER" id="PTHR42924">
    <property type="entry name" value="EXONUCLEASE"/>
    <property type="match status" value="1"/>
</dbReference>
<dbReference type="Proteomes" id="UP001407405">
    <property type="component" value="Unassembled WGS sequence"/>
</dbReference>
<accession>A0ABU9VQD9</accession>
<feature type="domain" description="Polymerase/histidinol phosphatase N-terminal" evidence="1">
    <location>
        <begin position="4"/>
        <end position="70"/>
    </location>
</feature>
<dbReference type="PANTHER" id="PTHR42924:SF3">
    <property type="entry name" value="POLYMERASE_HISTIDINOL PHOSPHATASE N-TERMINAL DOMAIN-CONTAINING PROTEIN"/>
    <property type="match status" value="1"/>
</dbReference>
<sequence length="278" mass="31264">MMRIDMHTHTHASDGTFSASQLIHYAREKGLGGIAITDHDTMEALPEARSSVTEDDSFWLLPGIEFSTETEGTEIHLLGYGLDETDSGLQDLMLQLKEARNNRSFKMVKKLNQLGINITMDQVHFIAGDGIVGRVHVARAMLEQRVVSSIQEAFDGYLRQGKPAYVSRYKLVPKETIDMIHQLGGISVLAHPGLIRNDQTVEEIIEAGINGIEVYYPTHRLDQKMHYLQLAKNYKLLATGGSDFHAPPQSRIRETDLGDCAVELEPIRYYFNNRSHNS</sequence>
<dbReference type="SUPFAM" id="SSF89550">
    <property type="entry name" value="PHP domain-like"/>
    <property type="match status" value="1"/>
</dbReference>
<dbReference type="EMBL" id="JBCITM010000002">
    <property type="protein sequence ID" value="MEN1759390.1"/>
    <property type="molecule type" value="Genomic_DNA"/>
</dbReference>
<dbReference type="Gene3D" id="1.10.150.650">
    <property type="match status" value="1"/>
</dbReference>
<dbReference type="InterPro" id="IPR004013">
    <property type="entry name" value="PHP_dom"/>
</dbReference>
<evidence type="ECO:0000313" key="3">
    <source>
        <dbReference type="Proteomes" id="UP001407405"/>
    </source>
</evidence>
<dbReference type="InterPro" id="IPR003141">
    <property type="entry name" value="Pol/His_phosphatase_N"/>
</dbReference>
<name>A0ABU9VQD9_9CLOT</name>
<dbReference type="CDD" id="cd07438">
    <property type="entry name" value="PHP_HisPPase_AMP"/>
    <property type="match status" value="1"/>
</dbReference>
<proteinExistence type="predicted"/>
<comment type="caution">
    <text evidence="2">The sequence shown here is derived from an EMBL/GenBank/DDBJ whole genome shotgun (WGS) entry which is preliminary data.</text>
</comment>
<dbReference type="InterPro" id="IPR052018">
    <property type="entry name" value="PHP_domain"/>
</dbReference>
<keyword evidence="3" id="KW-1185">Reference proteome</keyword>
<protein>
    <submittedName>
        <fullName evidence="2">PHP domain-containing protein</fullName>
    </submittedName>
</protein>
<gene>
    <name evidence="2" type="ORF">AAIG11_02790</name>
</gene>
<dbReference type="Gene3D" id="3.20.20.140">
    <property type="entry name" value="Metal-dependent hydrolases"/>
    <property type="match status" value="1"/>
</dbReference>
<dbReference type="SMART" id="SM00481">
    <property type="entry name" value="POLIIIAc"/>
    <property type="match status" value="1"/>
</dbReference>
<organism evidence="2 3">
    <name type="scientific">Anoxynatronum sibiricum</name>
    <dbReference type="NCBI Taxonomy" id="210623"/>
    <lineage>
        <taxon>Bacteria</taxon>
        <taxon>Bacillati</taxon>
        <taxon>Bacillota</taxon>
        <taxon>Clostridia</taxon>
        <taxon>Eubacteriales</taxon>
        <taxon>Clostridiaceae</taxon>
        <taxon>Anoxynatronum</taxon>
    </lineage>
</organism>
<dbReference type="Pfam" id="PF02811">
    <property type="entry name" value="PHP"/>
    <property type="match status" value="1"/>
</dbReference>
<evidence type="ECO:0000313" key="2">
    <source>
        <dbReference type="EMBL" id="MEN1759390.1"/>
    </source>
</evidence>
<reference evidence="2 3" key="1">
    <citation type="submission" date="2024-04" db="EMBL/GenBank/DDBJ databases">
        <title>Genome sequencing and metabolic network reconstruction of aminoacids and betaine degradation by Anoxynatronum sibiricum.</title>
        <authorList>
            <person name="Detkova E.N."/>
            <person name="Boltjanskaja Y.V."/>
            <person name="Mardanov A.V."/>
            <person name="Kevbrin V."/>
        </authorList>
    </citation>
    <scope>NUCLEOTIDE SEQUENCE [LARGE SCALE GENOMIC DNA]</scope>
    <source>
        <strain evidence="2 3">Z-7981</strain>
    </source>
</reference>